<dbReference type="KEGG" id="uli:ETAA1_45670"/>
<reference evidence="1 2" key="1">
    <citation type="submission" date="2019-02" db="EMBL/GenBank/DDBJ databases">
        <title>Deep-cultivation of Planctomycetes and their phenomic and genomic characterization uncovers novel biology.</title>
        <authorList>
            <person name="Wiegand S."/>
            <person name="Jogler M."/>
            <person name="Boedeker C."/>
            <person name="Pinto D."/>
            <person name="Vollmers J."/>
            <person name="Rivas-Marin E."/>
            <person name="Kohn T."/>
            <person name="Peeters S.H."/>
            <person name="Heuer A."/>
            <person name="Rast P."/>
            <person name="Oberbeckmann S."/>
            <person name="Bunk B."/>
            <person name="Jeske O."/>
            <person name="Meyerdierks A."/>
            <person name="Storesund J.E."/>
            <person name="Kallscheuer N."/>
            <person name="Luecker S."/>
            <person name="Lage O.M."/>
            <person name="Pohl T."/>
            <person name="Merkel B.J."/>
            <person name="Hornburger P."/>
            <person name="Mueller R.-W."/>
            <person name="Bruemmer F."/>
            <person name="Labrenz M."/>
            <person name="Spormann A.M."/>
            <person name="Op den Camp H."/>
            <person name="Overmann J."/>
            <person name="Amann R."/>
            <person name="Jetten M.S.M."/>
            <person name="Mascher T."/>
            <person name="Medema M.H."/>
            <person name="Devos D.P."/>
            <person name="Kaster A.-K."/>
            <person name="Ovreas L."/>
            <person name="Rohde M."/>
            <person name="Galperin M.Y."/>
            <person name="Jogler C."/>
        </authorList>
    </citation>
    <scope>NUCLEOTIDE SEQUENCE [LARGE SCALE GENOMIC DNA]</scope>
    <source>
        <strain evidence="1 2">ETA_A1</strain>
    </source>
</reference>
<sequence>MTDRDALYAAVLAAPDDDTPRLVFADYLDDTGVRADAIRARFIRNQVALARAEPWSDEHETLYRATAPVEQQYKADWATPNLENPKSATFSRGFVGWVACGSQWFVDHGSRMLDSHPIDNVMFNDLFDEASRPAVERLLACAPFERLRVTDFGGELVDDTFVAALAASRAARSLRRLGFDFTRLTPGGVTALLGGRLPELTGFDLSFHYDELAGRDDEMIETLVRAPGAAGLDRLRLGRVRSAPVVARALAGSPLLRGLTDLALDGTDDGVEGWAALDRGGVVALAESTTLRGLTSLSLDFFGLDEPAAVAFAEVYAWPGLKRLSLRGNAIPGRAVAAFAANPQLRSLAELDLLSNRLTVEDFDSLRQALPGTRILADGMEWRPPPTLAPEDAP</sequence>
<organism evidence="1 2">
    <name type="scientific">Urbifossiella limnaea</name>
    <dbReference type="NCBI Taxonomy" id="2528023"/>
    <lineage>
        <taxon>Bacteria</taxon>
        <taxon>Pseudomonadati</taxon>
        <taxon>Planctomycetota</taxon>
        <taxon>Planctomycetia</taxon>
        <taxon>Gemmatales</taxon>
        <taxon>Gemmataceae</taxon>
        <taxon>Urbifossiella</taxon>
    </lineage>
</organism>
<dbReference type="Gene3D" id="3.80.10.10">
    <property type="entry name" value="Ribonuclease Inhibitor"/>
    <property type="match status" value="1"/>
</dbReference>
<dbReference type="NCBIfam" id="TIGR02996">
    <property type="entry name" value="rpt_mate_G_obs"/>
    <property type="match status" value="1"/>
</dbReference>
<dbReference type="InterPro" id="IPR032675">
    <property type="entry name" value="LRR_dom_sf"/>
</dbReference>
<proteinExistence type="predicted"/>
<protein>
    <recommendedName>
        <fullName evidence="3">TIGR02996 domain-containing protein</fullName>
    </recommendedName>
</protein>
<keyword evidence="2" id="KW-1185">Reference proteome</keyword>
<gene>
    <name evidence="1" type="ORF">ETAA1_45670</name>
</gene>
<evidence type="ECO:0000313" key="1">
    <source>
        <dbReference type="EMBL" id="QDU22584.1"/>
    </source>
</evidence>
<dbReference type="InterPro" id="IPR014338">
    <property type="entry name" value="CHP02996_rpt-companion-dom"/>
</dbReference>
<accession>A0A517XYJ0</accession>
<name>A0A517XYJ0_9BACT</name>
<dbReference type="EMBL" id="CP036273">
    <property type="protein sequence ID" value="QDU22584.1"/>
    <property type="molecule type" value="Genomic_DNA"/>
</dbReference>
<evidence type="ECO:0000313" key="2">
    <source>
        <dbReference type="Proteomes" id="UP000319576"/>
    </source>
</evidence>
<dbReference type="Proteomes" id="UP000319576">
    <property type="component" value="Chromosome"/>
</dbReference>
<dbReference type="RefSeq" id="WP_145242442.1">
    <property type="nucleotide sequence ID" value="NZ_CP036273.1"/>
</dbReference>
<dbReference type="OrthoDB" id="261413at2"/>
<evidence type="ECO:0008006" key="3">
    <source>
        <dbReference type="Google" id="ProtNLM"/>
    </source>
</evidence>
<dbReference type="AlphaFoldDB" id="A0A517XYJ0"/>
<dbReference type="SUPFAM" id="SSF52047">
    <property type="entry name" value="RNI-like"/>
    <property type="match status" value="1"/>
</dbReference>